<evidence type="ECO:0008006" key="3">
    <source>
        <dbReference type="Google" id="ProtNLM"/>
    </source>
</evidence>
<dbReference type="OrthoDB" id="3211671at2759"/>
<dbReference type="InterPro" id="IPR016197">
    <property type="entry name" value="Chromo-like_dom_sf"/>
</dbReference>
<accession>A0A067SFK0</accession>
<evidence type="ECO:0000313" key="1">
    <source>
        <dbReference type="EMBL" id="KDR69686.1"/>
    </source>
</evidence>
<dbReference type="Proteomes" id="UP000027222">
    <property type="component" value="Unassembled WGS sequence"/>
</dbReference>
<gene>
    <name evidence="1" type="ORF">GALMADRAFT_33709</name>
</gene>
<dbReference type="EMBL" id="KL142401">
    <property type="protein sequence ID" value="KDR69686.1"/>
    <property type="molecule type" value="Genomic_DNA"/>
</dbReference>
<feature type="non-terminal residue" evidence="1">
    <location>
        <position position="80"/>
    </location>
</feature>
<reference evidence="2" key="1">
    <citation type="journal article" date="2014" name="Proc. Natl. Acad. Sci. U.S.A.">
        <title>Extensive sampling of basidiomycete genomes demonstrates inadequacy of the white-rot/brown-rot paradigm for wood decay fungi.</title>
        <authorList>
            <person name="Riley R."/>
            <person name="Salamov A.A."/>
            <person name="Brown D.W."/>
            <person name="Nagy L.G."/>
            <person name="Floudas D."/>
            <person name="Held B.W."/>
            <person name="Levasseur A."/>
            <person name="Lombard V."/>
            <person name="Morin E."/>
            <person name="Otillar R."/>
            <person name="Lindquist E.A."/>
            <person name="Sun H."/>
            <person name="LaButti K.M."/>
            <person name="Schmutz J."/>
            <person name="Jabbour D."/>
            <person name="Luo H."/>
            <person name="Baker S.E."/>
            <person name="Pisabarro A.G."/>
            <person name="Walton J.D."/>
            <person name="Blanchette R.A."/>
            <person name="Henrissat B."/>
            <person name="Martin F."/>
            <person name="Cullen D."/>
            <person name="Hibbett D.S."/>
            <person name="Grigoriev I.V."/>
        </authorList>
    </citation>
    <scope>NUCLEOTIDE SEQUENCE [LARGE SCALE GENOMIC DNA]</scope>
    <source>
        <strain evidence="2">CBS 339.88</strain>
    </source>
</reference>
<evidence type="ECO:0000313" key="2">
    <source>
        <dbReference type="Proteomes" id="UP000027222"/>
    </source>
</evidence>
<sequence>SFRIDLPSYLNQRGVHNVFHASLLRIHVPNDDRLFPGREATQFSLGDESDTEWAVDKILTHSGSKTDSVFEIKWKAGDVT</sequence>
<organism evidence="1 2">
    <name type="scientific">Galerina marginata (strain CBS 339.88)</name>
    <dbReference type="NCBI Taxonomy" id="685588"/>
    <lineage>
        <taxon>Eukaryota</taxon>
        <taxon>Fungi</taxon>
        <taxon>Dikarya</taxon>
        <taxon>Basidiomycota</taxon>
        <taxon>Agaricomycotina</taxon>
        <taxon>Agaricomycetes</taxon>
        <taxon>Agaricomycetidae</taxon>
        <taxon>Agaricales</taxon>
        <taxon>Agaricineae</taxon>
        <taxon>Strophariaceae</taxon>
        <taxon>Galerina</taxon>
    </lineage>
</organism>
<dbReference type="AlphaFoldDB" id="A0A067SFK0"/>
<name>A0A067SFK0_GALM3</name>
<proteinExistence type="predicted"/>
<protein>
    <recommendedName>
        <fullName evidence="3">Chromo domain-containing protein</fullName>
    </recommendedName>
</protein>
<dbReference type="SUPFAM" id="SSF54160">
    <property type="entry name" value="Chromo domain-like"/>
    <property type="match status" value="1"/>
</dbReference>
<dbReference type="HOGENOM" id="CLU_132807_2_0_1"/>
<keyword evidence="2" id="KW-1185">Reference proteome</keyword>
<feature type="non-terminal residue" evidence="1">
    <location>
        <position position="1"/>
    </location>
</feature>